<dbReference type="InterPro" id="IPR017926">
    <property type="entry name" value="GATASE"/>
</dbReference>
<name>A0A7I7XWH6_9MYCO</name>
<dbReference type="RefSeq" id="WP_085155591.1">
    <property type="nucleotide sequence ID" value="NZ_AP022612.1"/>
</dbReference>
<dbReference type="OrthoDB" id="5196541at2"/>
<evidence type="ECO:0000259" key="1">
    <source>
        <dbReference type="Pfam" id="PF00117"/>
    </source>
</evidence>
<proteinExistence type="predicted"/>
<reference evidence="2" key="2">
    <citation type="submission" date="2020-02" db="EMBL/GenBank/DDBJ databases">
        <authorList>
            <person name="Matsumoto Y."/>
            <person name="Motooka D."/>
            <person name="Nakamura S."/>
        </authorList>
    </citation>
    <scope>NUCLEOTIDE SEQUENCE</scope>
    <source>
        <strain evidence="2">JCM 13671</strain>
    </source>
</reference>
<dbReference type="AlphaFoldDB" id="A0A7I7XWH6"/>
<organism evidence="2 3">
    <name type="scientific">Mycolicibacterium confluentis</name>
    <dbReference type="NCBI Taxonomy" id="28047"/>
    <lineage>
        <taxon>Bacteria</taxon>
        <taxon>Bacillati</taxon>
        <taxon>Actinomycetota</taxon>
        <taxon>Actinomycetes</taxon>
        <taxon>Mycobacteriales</taxon>
        <taxon>Mycobacteriaceae</taxon>
        <taxon>Mycolicibacterium</taxon>
    </lineage>
</organism>
<reference evidence="2" key="1">
    <citation type="journal article" date="2019" name="Emerg. Microbes Infect.">
        <title>Comprehensive subspecies identification of 175 nontuberculous mycobacteria species based on 7547 genomic profiles.</title>
        <authorList>
            <person name="Matsumoto Y."/>
            <person name="Kinjo T."/>
            <person name="Motooka D."/>
            <person name="Nabeya D."/>
            <person name="Jung N."/>
            <person name="Uechi K."/>
            <person name="Horii T."/>
            <person name="Iida T."/>
            <person name="Fujita J."/>
            <person name="Nakamura S."/>
        </authorList>
    </citation>
    <scope>NUCLEOTIDE SEQUENCE [LARGE SCALE GENOMIC DNA]</scope>
    <source>
        <strain evidence="2">JCM 13671</strain>
    </source>
</reference>
<keyword evidence="3" id="KW-1185">Reference proteome</keyword>
<dbReference type="Gene3D" id="3.40.50.880">
    <property type="match status" value="1"/>
</dbReference>
<dbReference type="Proteomes" id="UP000466931">
    <property type="component" value="Chromosome"/>
</dbReference>
<dbReference type="PANTHER" id="PTHR42695:SF5">
    <property type="entry name" value="GLUTAMINE AMIDOTRANSFERASE YLR126C-RELATED"/>
    <property type="match status" value="1"/>
</dbReference>
<feature type="domain" description="Glutamine amidotransferase" evidence="1">
    <location>
        <begin position="78"/>
        <end position="181"/>
    </location>
</feature>
<dbReference type="InterPro" id="IPR044992">
    <property type="entry name" value="ChyE-like"/>
</dbReference>
<sequence>MARRLLFIYNDPSAPEALLGEVFTEQGFDIDILNVVPADRLDDPAVDVVFPDPTDYDVVVPLGSRWSVHDEALLSTWVGAEMQFLRDAQAAGVGVLGVCFGGQLIAQALGGSVSRSPSPEVGWYEVSSTTPDFISSGPWFEWHFDRWTVPPGAVEVARSSAASQAFTMGRTLALQFHPELNAALLELWIEEDRDNEVERAGADVEKLRADTAAQRDATADRVRTLVSGFLDRVGQPVAHARPS</sequence>
<keyword evidence="2" id="KW-0808">Transferase</keyword>
<dbReference type="GO" id="GO:0005829">
    <property type="term" value="C:cytosol"/>
    <property type="evidence" value="ECO:0007669"/>
    <property type="project" value="TreeGrafter"/>
</dbReference>
<protein>
    <submittedName>
        <fullName evidence="2">Glutamine amidotransferase</fullName>
    </submittedName>
</protein>
<evidence type="ECO:0000313" key="2">
    <source>
        <dbReference type="EMBL" id="BBZ33212.1"/>
    </source>
</evidence>
<dbReference type="PANTHER" id="PTHR42695">
    <property type="entry name" value="GLUTAMINE AMIDOTRANSFERASE YLR126C-RELATED"/>
    <property type="match status" value="1"/>
</dbReference>
<dbReference type="EMBL" id="AP022612">
    <property type="protein sequence ID" value="BBZ33212.1"/>
    <property type="molecule type" value="Genomic_DNA"/>
</dbReference>
<gene>
    <name evidence="2" type="ORF">MCNF_18170</name>
</gene>
<accession>A0A7I7XWH6</accession>
<dbReference type="PROSITE" id="PS51273">
    <property type="entry name" value="GATASE_TYPE_1"/>
    <property type="match status" value="1"/>
</dbReference>
<evidence type="ECO:0000313" key="3">
    <source>
        <dbReference type="Proteomes" id="UP000466931"/>
    </source>
</evidence>
<keyword evidence="2" id="KW-0315">Glutamine amidotransferase</keyword>
<dbReference type="SUPFAM" id="SSF52317">
    <property type="entry name" value="Class I glutamine amidotransferase-like"/>
    <property type="match status" value="1"/>
</dbReference>
<dbReference type="GO" id="GO:0016740">
    <property type="term" value="F:transferase activity"/>
    <property type="evidence" value="ECO:0007669"/>
    <property type="project" value="UniProtKB-KW"/>
</dbReference>
<dbReference type="InterPro" id="IPR029062">
    <property type="entry name" value="Class_I_gatase-like"/>
</dbReference>
<dbReference type="CDD" id="cd01741">
    <property type="entry name" value="GATase1_1"/>
    <property type="match status" value="1"/>
</dbReference>
<dbReference type="Pfam" id="PF00117">
    <property type="entry name" value="GATase"/>
    <property type="match status" value="1"/>
</dbReference>